<evidence type="ECO:0000313" key="3">
    <source>
        <dbReference type="EMBL" id="KAK3597172.1"/>
    </source>
</evidence>
<feature type="compositionally biased region" description="Basic and acidic residues" evidence="2">
    <location>
        <begin position="1"/>
        <end position="29"/>
    </location>
</feature>
<gene>
    <name evidence="3" type="ORF">CHS0354_003666</name>
</gene>
<organism evidence="3 4">
    <name type="scientific">Potamilus streckersoni</name>
    <dbReference type="NCBI Taxonomy" id="2493646"/>
    <lineage>
        <taxon>Eukaryota</taxon>
        <taxon>Metazoa</taxon>
        <taxon>Spiralia</taxon>
        <taxon>Lophotrochozoa</taxon>
        <taxon>Mollusca</taxon>
        <taxon>Bivalvia</taxon>
        <taxon>Autobranchia</taxon>
        <taxon>Heteroconchia</taxon>
        <taxon>Palaeoheterodonta</taxon>
        <taxon>Unionida</taxon>
        <taxon>Unionoidea</taxon>
        <taxon>Unionidae</taxon>
        <taxon>Ambleminae</taxon>
        <taxon>Lampsilini</taxon>
        <taxon>Potamilus</taxon>
    </lineage>
</organism>
<feature type="coiled-coil region" evidence="1">
    <location>
        <begin position="195"/>
        <end position="229"/>
    </location>
</feature>
<dbReference type="PANTHER" id="PTHR24637">
    <property type="entry name" value="COLLAGEN"/>
    <property type="match status" value="1"/>
</dbReference>
<reference evidence="3" key="2">
    <citation type="journal article" date="2021" name="Genome Biol. Evol.">
        <title>Developing a high-quality reference genome for a parasitic bivalve with doubly uniparental inheritance (Bivalvia: Unionida).</title>
        <authorList>
            <person name="Smith C.H."/>
        </authorList>
    </citation>
    <scope>NUCLEOTIDE SEQUENCE</scope>
    <source>
        <strain evidence="3">CHS0354</strain>
        <tissue evidence="3">Mantle</tissue>
    </source>
</reference>
<keyword evidence="1" id="KW-0175">Coiled coil</keyword>
<comment type="caution">
    <text evidence="3">The sequence shown here is derived from an EMBL/GenBank/DDBJ whole genome shotgun (WGS) entry which is preliminary data.</text>
</comment>
<feature type="region of interest" description="Disordered" evidence="2">
    <location>
        <begin position="1"/>
        <end position="189"/>
    </location>
</feature>
<evidence type="ECO:0000313" key="4">
    <source>
        <dbReference type="Proteomes" id="UP001195483"/>
    </source>
</evidence>
<dbReference type="Proteomes" id="UP001195483">
    <property type="component" value="Unassembled WGS sequence"/>
</dbReference>
<sequence length="346" mass="37057">MLKYFQEKLMKKNESDDERKGIDRNDTDVRSNSYPNGVCTCPTGPQSERGPTGLHGPRGPPGQSGLPSPIGKIEANDEIDGKVPRCATDNTDVLNNGSTLECPSGPEGPPGPKGSQGEPGRDGMPGQKGEPGDIGEPGSPGSIGPKGSQGEKGEVGPKGDSGPMGPEGKAGPKGSNGPQGPPGVPGIMGVDTDVFKRLADDFRNLSQEFSNYKRKVLEQEEVISELKSRNNCTAPPPFPFTTSTSAKQTESDVTTTQGYVMETQSDADVSTKDNKIAWPDLLTDFLTPGRKQTTTFNGGCSDCREIFERYKQMIVKEGFQPPSLAPVGTEKRAKQCRILKRLMRRF</sequence>
<dbReference type="Pfam" id="PF01391">
    <property type="entry name" value="Collagen"/>
    <property type="match status" value="1"/>
</dbReference>
<dbReference type="InterPro" id="IPR008160">
    <property type="entry name" value="Collagen"/>
</dbReference>
<evidence type="ECO:0000256" key="2">
    <source>
        <dbReference type="SAM" id="MobiDB-lite"/>
    </source>
</evidence>
<dbReference type="PANTHER" id="PTHR24637:SF428">
    <property type="entry name" value="SCAVENGER RECEPTOR CLASS A MEMBER 3"/>
    <property type="match status" value="1"/>
</dbReference>
<evidence type="ECO:0000256" key="1">
    <source>
        <dbReference type="SAM" id="Coils"/>
    </source>
</evidence>
<keyword evidence="4" id="KW-1185">Reference proteome</keyword>
<reference evidence="3" key="1">
    <citation type="journal article" date="2021" name="Genome Biol. Evol.">
        <title>A High-Quality Reference Genome for a Parasitic Bivalve with Doubly Uniparental Inheritance (Bivalvia: Unionida).</title>
        <authorList>
            <person name="Smith C.H."/>
        </authorList>
    </citation>
    <scope>NUCLEOTIDE SEQUENCE</scope>
    <source>
        <strain evidence="3">CHS0354</strain>
    </source>
</reference>
<feature type="compositionally biased region" description="Low complexity" evidence="2">
    <location>
        <begin position="134"/>
        <end position="148"/>
    </location>
</feature>
<protein>
    <submittedName>
        <fullName evidence="3">Uncharacterized protein</fullName>
    </submittedName>
</protein>
<feature type="compositionally biased region" description="Polar residues" evidence="2">
    <location>
        <begin position="88"/>
        <end position="101"/>
    </location>
</feature>
<feature type="region of interest" description="Disordered" evidence="2">
    <location>
        <begin position="229"/>
        <end position="252"/>
    </location>
</feature>
<dbReference type="AlphaFoldDB" id="A0AAE0SRZ9"/>
<proteinExistence type="predicted"/>
<accession>A0AAE0SRZ9</accession>
<dbReference type="EMBL" id="JAEAOA010000290">
    <property type="protein sequence ID" value="KAK3597172.1"/>
    <property type="molecule type" value="Genomic_DNA"/>
</dbReference>
<reference evidence="3" key="3">
    <citation type="submission" date="2023-05" db="EMBL/GenBank/DDBJ databases">
        <authorList>
            <person name="Smith C.H."/>
        </authorList>
    </citation>
    <scope>NUCLEOTIDE SEQUENCE</scope>
    <source>
        <strain evidence="3">CHS0354</strain>
        <tissue evidence="3">Mantle</tissue>
    </source>
</reference>
<name>A0AAE0SRZ9_9BIVA</name>